<dbReference type="Pfam" id="PF00375">
    <property type="entry name" value="SDF"/>
    <property type="match status" value="2"/>
</dbReference>
<dbReference type="GeneID" id="106459278"/>
<keyword evidence="3 7" id="KW-0813">Transport</keyword>
<dbReference type="RefSeq" id="XP_013774342.1">
    <property type="nucleotide sequence ID" value="XM_013918888.1"/>
</dbReference>
<sequence length="333" mass="36215">MVGFAAGLFFRSLNPDQETISLIGFPGRLVIRCFILLIVPLLVCSVILGVSSFGKGGGASRIVIFTVSFFIGLAVVCSVLGTILGYIIQPGSVIAKSKNETSSQFQSTNENQILDSILDVFRNAMPDNIVEATFVREVTVTKPKEAPQSLLNSSTEMNSTNNTSEYVKEVIMREEVNYIGLLVFSILFGCVLSSLGDKASTLKKVIEEINEVIMQILNVLLCAPALPMSIRIMEEKIKIHPSVTRSVLPLGMMVHKNGLSIDLPIKVLFLTQILGLELGFDKLVLMNFVVFLLTIASPTVSIGPYPAFLVTTLSLLGIPTPPSISLIVAFEWM</sequence>
<feature type="transmembrane region" description="Helical" evidence="7">
    <location>
        <begin position="212"/>
        <end position="230"/>
    </location>
</feature>
<dbReference type="InterPro" id="IPR001991">
    <property type="entry name" value="Na-dicarboxylate_symporter"/>
</dbReference>
<dbReference type="InterPro" id="IPR050746">
    <property type="entry name" value="DAACS"/>
</dbReference>
<proteinExistence type="inferred from homology"/>
<evidence type="ECO:0000256" key="5">
    <source>
        <dbReference type="ARBA" id="ARBA00022989"/>
    </source>
</evidence>
<dbReference type="PRINTS" id="PR00173">
    <property type="entry name" value="EDTRNSPORT"/>
</dbReference>
<gene>
    <name evidence="9" type="primary">LOC106459278</name>
</gene>
<dbReference type="PANTHER" id="PTHR11958">
    <property type="entry name" value="SODIUM/DICARBOXYLATE SYMPORTER-RELATED"/>
    <property type="match status" value="1"/>
</dbReference>
<evidence type="ECO:0000256" key="6">
    <source>
        <dbReference type="ARBA" id="ARBA00023136"/>
    </source>
</evidence>
<feature type="transmembrane region" description="Helical" evidence="7">
    <location>
        <begin position="62"/>
        <end position="88"/>
    </location>
</feature>
<evidence type="ECO:0000256" key="4">
    <source>
        <dbReference type="ARBA" id="ARBA00022692"/>
    </source>
</evidence>
<organism evidence="8 9">
    <name type="scientific">Limulus polyphemus</name>
    <name type="common">Atlantic horseshoe crab</name>
    <dbReference type="NCBI Taxonomy" id="6850"/>
    <lineage>
        <taxon>Eukaryota</taxon>
        <taxon>Metazoa</taxon>
        <taxon>Ecdysozoa</taxon>
        <taxon>Arthropoda</taxon>
        <taxon>Chelicerata</taxon>
        <taxon>Merostomata</taxon>
        <taxon>Xiphosura</taxon>
        <taxon>Limulidae</taxon>
        <taxon>Limulus</taxon>
    </lineage>
</organism>
<keyword evidence="4 7" id="KW-0812">Transmembrane</keyword>
<protein>
    <recommendedName>
        <fullName evidence="7">Amino acid transporter</fullName>
    </recommendedName>
</protein>
<evidence type="ECO:0000256" key="3">
    <source>
        <dbReference type="ARBA" id="ARBA00022448"/>
    </source>
</evidence>
<feature type="non-terminal residue" evidence="9">
    <location>
        <position position="333"/>
    </location>
</feature>
<evidence type="ECO:0000256" key="7">
    <source>
        <dbReference type="RuleBase" id="RU361216"/>
    </source>
</evidence>
<dbReference type="SUPFAM" id="SSF118215">
    <property type="entry name" value="Proton glutamate symport protein"/>
    <property type="match status" value="1"/>
</dbReference>
<evidence type="ECO:0000313" key="8">
    <source>
        <dbReference type="Proteomes" id="UP000694941"/>
    </source>
</evidence>
<evidence type="ECO:0000256" key="1">
    <source>
        <dbReference type="ARBA" id="ARBA00004141"/>
    </source>
</evidence>
<feature type="transmembrane region" description="Helical" evidence="7">
    <location>
        <begin position="308"/>
        <end position="330"/>
    </location>
</feature>
<keyword evidence="5 7" id="KW-1133">Transmembrane helix</keyword>
<dbReference type="InterPro" id="IPR036458">
    <property type="entry name" value="Na:dicarbo_symporter_sf"/>
</dbReference>
<dbReference type="Gene3D" id="1.10.3860.10">
    <property type="entry name" value="Sodium:dicarboxylate symporter"/>
    <property type="match status" value="2"/>
</dbReference>
<comment type="subcellular location">
    <subcellularLocation>
        <location evidence="1 7">Membrane</location>
        <topology evidence="1 7">Multi-pass membrane protein</topology>
    </subcellularLocation>
</comment>
<name>A0ABM1B3Y8_LIMPO</name>
<dbReference type="Proteomes" id="UP000694941">
    <property type="component" value="Unplaced"/>
</dbReference>
<dbReference type="PANTHER" id="PTHR11958:SF63">
    <property type="entry name" value="AMINO ACID TRANSPORTER"/>
    <property type="match status" value="1"/>
</dbReference>
<comment type="similarity">
    <text evidence="2 7">Belongs to the dicarboxylate/amino acid:cation symporter (DAACS) (TC 2.A.23) family.</text>
</comment>
<keyword evidence="7" id="KW-0769">Symport</keyword>
<reference evidence="9" key="1">
    <citation type="submission" date="2025-08" db="UniProtKB">
        <authorList>
            <consortium name="RefSeq"/>
        </authorList>
    </citation>
    <scope>IDENTIFICATION</scope>
    <source>
        <tissue evidence="9">Muscle</tissue>
    </source>
</reference>
<feature type="transmembrane region" description="Helical" evidence="7">
    <location>
        <begin position="283"/>
        <end position="302"/>
    </location>
</feature>
<keyword evidence="8" id="KW-1185">Reference proteome</keyword>
<evidence type="ECO:0000256" key="2">
    <source>
        <dbReference type="ARBA" id="ARBA00006148"/>
    </source>
</evidence>
<evidence type="ECO:0000313" key="9">
    <source>
        <dbReference type="RefSeq" id="XP_013774342.1"/>
    </source>
</evidence>
<keyword evidence="6 7" id="KW-0472">Membrane</keyword>
<accession>A0ABM1B3Y8</accession>
<feature type="transmembrane region" description="Helical" evidence="7">
    <location>
        <begin position="176"/>
        <end position="196"/>
    </location>
</feature>
<feature type="transmembrane region" description="Helical" evidence="7">
    <location>
        <begin position="29"/>
        <end position="50"/>
    </location>
</feature>